<protein>
    <recommendedName>
        <fullName evidence="1">Urocanase Rossmann-like domain-containing protein</fullName>
    </recommendedName>
</protein>
<dbReference type="AlphaFoldDB" id="A0AAU7DL11"/>
<evidence type="ECO:0000259" key="1">
    <source>
        <dbReference type="Pfam" id="PF01175"/>
    </source>
</evidence>
<accession>A0AAU7DL11</accession>
<dbReference type="InterPro" id="IPR038364">
    <property type="entry name" value="Urocanase_central_sf"/>
</dbReference>
<dbReference type="Gene3D" id="3.40.50.10730">
    <property type="entry name" value="Urocanase like domains"/>
    <property type="match status" value="1"/>
</dbReference>
<name>A0AAU7DL11_9BACT</name>
<dbReference type="SUPFAM" id="SSF111326">
    <property type="entry name" value="Urocanase"/>
    <property type="match status" value="1"/>
</dbReference>
<reference evidence="2" key="1">
    <citation type="submission" date="2023-03" db="EMBL/GenBank/DDBJ databases">
        <title>Edaphobacter sp.</title>
        <authorList>
            <person name="Huber K.J."/>
            <person name="Papendorf J."/>
            <person name="Pilke C."/>
            <person name="Bunk B."/>
            <person name="Sproeer C."/>
            <person name="Pester M."/>
        </authorList>
    </citation>
    <scope>NUCLEOTIDE SEQUENCE</scope>
    <source>
        <strain evidence="2">DSM 110680</strain>
    </source>
</reference>
<dbReference type="EMBL" id="CP121196">
    <property type="protein sequence ID" value="XBH17461.1"/>
    <property type="molecule type" value="Genomic_DNA"/>
</dbReference>
<dbReference type="Pfam" id="PF01175">
    <property type="entry name" value="Urocanase"/>
    <property type="match status" value="1"/>
</dbReference>
<dbReference type="RefSeq" id="WP_348262686.1">
    <property type="nucleotide sequence ID" value="NZ_CP121196.1"/>
</dbReference>
<dbReference type="InterPro" id="IPR035085">
    <property type="entry name" value="Urocanase_Rossmann-like"/>
</dbReference>
<evidence type="ECO:0000313" key="2">
    <source>
        <dbReference type="EMBL" id="XBH17461.1"/>
    </source>
</evidence>
<proteinExistence type="predicted"/>
<sequence length="269" mass="28950">MSSDFASASTNSVPLEAYNFYRALTRTALNPQAERSETEPNFGGSLLYVGELDAHGSAMVIAGNVSGCATLAATADLAAQKQAIRDGTVDFVVTSLDEALRILKNEIRKRATVAVCVGLAPSAVEREMLERGVLPDLVFAGLPNEHRVLPKFGFDAHEIQLPEQDSNQACLEWRVAQGAGRWMANLDAIALECLRLDSYVHRWIRLAPRYCGRGAQGQRALCCEPELAARIVEGFEAAIRGRVIGTEVSGSLSIGGETKMFWLSPAGAA</sequence>
<feature type="domain" description="Urocanase Rossmann-like" evidence="1">
    <location>
        <begin position="39"/>
        <end position="138"/>
    </location>
</feature>
<organism evidence="2">
    <name type="scientific">Telmatobacter sp. DSM 110680</name>
    <dbReference type="NCBI Taxonomy" id="3036704"/>
    <lineage>
        <taxon>Bacteria</taxon>
        <taxon>Pseudomonadati</taxon>
        <taxon>Acidobacteriota</taxon>
        <taxon>Terriglobia</taxon>
        <taxon>Terriglobales</taxon>
        <taxon>Acidobacteriaceae</taxon>
        <taxon>Telmatobacter</taxon>
    </lineage>
</organism>
<gene>
    <name evidence="2" type="ORF">P8935_23210</name>
</gene>
<dbReference type="InterPro" id="IPR036190">
    <property type="entry name" value="Urocanase_sf"/>
</dbReference>